<dbReference type="PANTHER" id="PTHR15454">
    <property type="entry name" value="NISCHARIN RELATED"/>
    <property type="match status" value="1"/>
</dbReference>
<evidence type="ECO:0000256" key="1">
    <source>
        <dbReference type="ARBA" id="ARBA00004430"/>
    </source>
</evidence>
<dbReference type="PANTHER" id="PTHR15454:SF56">
    <property type="entry name" value="PROTEIN PHOSPHATASE 1 REGULATORY SUBUNIT 7-RELATED"/>
    <property type="match status" value="1"/>
</dbReference>
<dbReference type="InterPro" id="IPR032675">
    <property type="entry name" value="LRR_dom_sf"/>
</dbReference>
<dbReference type="SMART" id="SM00364">
    <property type="entry name" value="LRR_BAC"/>
    <property type="match status" value="2"/>
</dbReference>
<reference evidence="4 5" key="1">
    <citation type="journal article" date="2024" name="Nat. Commun.">
        <title>Phylogenomics reveals the evolutionary origins of lichenization in chlorophyte algae.</title>
        <authorList>
            <person name="Puginier C."/>
            <person name="Libourel C."/>
            <person name="Otte J."/>
            <person name="Skaloud P."/>
            <person name="Haon M."/>
            <person name="Grisel S."/>
            <person name="Petersen M."/>
            <person name="Berrin J.G."/>
            <person name="Delaux P.M."/>
            <person name="Dal Grande F."/>
            <person name="Keller J."/>
        </authorList>
    </citation>
    <scope>NUCLEOTIDE SEQUENCE [LARGE SCALE GENOMIC DNA]</scope>
    <source>
        <strain evidence="4 5">SAG 2036</strain>
    </source>
</reference>
<keyword evidence="5" id="KW-1185">Reference proteome</keyword>
<keyword evidence="2" id="KW-0433">Leucine-rich repeat</keyword>
<name>A0AAW1PM39_9CHLO</name>
<dbReference type="EMBL" id="JALJOQ010000012">
    <property type="protein sequence ID" value="KAK9810948.1"/>
    <property type="molecule type" value="Genomic_DNA"/>
</dbReference>
<dbReference type="Gene3D" id="3.80.10.10">
    <property type="entry name" value="Ribonuclease Inhibitor"/>
    <property type="match status" value="2"/>
</dbReference>
<dbReference type="Proteomes" id="UP001465755">
    <property type="component" value="Unassembled WGS sequence"/>
</dbReference>
<evidence type="ECO:0000313" key="5">
    <source>
        <dbReference type="Proteomes" id="UP001465755"/>
    </source>
</evidence>
<keyword evidence="3" id="KW-0677">Repeat</keyword>
<comment type="caution">
    <text evidence="4">The sequence shown here is derived from an EMBL/GenBank/DDBJ whole genome shotgun (WGS) entry which is preliminary data.</text>
</comment>
<comment type="subcellular location">
    <subcellularLocation>
        <location evidence="1">Cytoplasm</location>
        <location evidence="1">Cytoskeleton</location>
        <location evidence="1">Cilium axoneme</location>
    </subcellularLocation>
</comment>
<dbReference type="SUPFAM" id="SSF52075">
    <property type="entry name" value="Outer arm dynein light chain 1"/>
    <property type="match status" value="1"/>
</dbReference>
<dbReference type="InterPro" id="IPR001611">
    <property type="entry name" value="Leu-rich_rpt"/>
</dbReference>
<dbReference type="PROSITE" id="PS51450">
    <property type="entry name" value="LRR"/>
    <property type="match status" value="1"/>
</dbReference>
<protein>
    <submittedName>
        <fullName evidence="4">Uncharacterized protein</fullName>
    </submittedName>
</protein>
<evidence type="ECO:0000256" key="2">
    <source>
        <dbReference type="ARBA" id="ARBA00022614"/>
    </source>
</evidence>
<proteinExistence type="predicted"/>
<dbReference type="GO" id="GO:0005930">
    <property type="term" value="C:axoneme"/>
    <property type="evidence" value="ECO:0007669"/>
    <property type="project" value="UniProtKB-SubCell"/>
</dbReference>
<accession>A0AAW1PM39</accession>
<dbReference type="AlphaFoldDB" id="A0AAW1PM39"/>
<sequence length="275" mass="29639">MGASTADAAEPKAFSIKLQHCALSSLAWATVQRLLPSLEQGGALQAPEENNQLRCLNCKSLPKSLLFLNLAGNELASLRDLQLPNLLWLDASHNQLEELPDMGQLPALLEAEFSHNKLTNLDGVERATRLQTLLVDGNAVSSFMQLRVLSMCSNLHSLSILDNPLPPTLLSKKGHVALRNILPGLTMLNGLRLPGPHAPYTMVWQLAQMGAFPGAATLKSHVPPSDAGDHEHGESCARAQFCGVMPPGRLRPKRGSMPKDCQSANCITQADVRVG</sequence>
<gene>
    <name evidence="4" type="ORF">WJX73_000380</name>
</gene>
<evidence type="ECO:0000313" key="4">
    <source>
        <dbReference type="EMBL" id="KAK9810948.1"/>
    </source>
</evidence>
<organism evidence="4 5">
    <name type="scientific">Symbiochloris irregularis</name>
    <dbReference type="NCBI Taxonomy" id="706552"/>
    <lineage>
        <taxon>Eukaryota</taxon>
        <taxon>Viridiplantae</taxon>
        <taxon>Chlorophyta</taxon>
        <taxon>core chlorophytes</taxon>
        <taxon>Trebouxiophyceae</taxon>
        <taxon>Trebouxiales</taxon>
        <taxon>Trebouxiaceae</taxon>
        <taxon>Symbiochloris</taxon>
    </lineage>
</organism>
<evidence type="ECO:0000256" key="3">
    <source>
        <dbReference type="ARBA" id="ARBA00022737"/>
    </source>
</evidence>